<protein>
    <submittedName>
        <fullName evidence="2">GNAT family N-acetyltransferase</fullName>
    </submittedName>
</protein>
<dbReference type="InterPro" id="IPR051531">
    <property type="entry name" value="N-acetyltransferase"/>
</dbReference>
<name>A0A9D1IVE8_9CLOT</name>
<dbReference type="Gene3D" id="3.40.630.30">
    <property type="match status" value="1"/>
</dbReference>
<proteinExistence type="predicted"/>
<dbReference type="AlphaFoldDB" id="A0A9D1IVE8"/>
<dbReference type="Proteomes" id="UP000824073">
    <property type="component" value="Unassembled WGS sequence"/>
</dbReference>
<evidence type="ECO:0000259" key="1">
    <source>
        <dbReference type="PROSITE" id="PS51186"/>
    </source>
</evidence>
<evidence type="ECO:0000313" key="2">
    <source>
        <dbReference type="EMBL" id="HIU43845.1"/>
    </source>
</evidence>
<reference evidence="2" key="2">
    <citation type="journal article" date="2021" name="PeerJ">
        <title>Extensive microbial diversity within the chicken gut microbiome revealed by metagenomics and culture.</title>
        <authorList>
            <person name="Gilroy R."/>
            <person name="Ravi A."/>
            <person name="Getino M."/>
            <person name="Pursley I."/>
            <person name="Horton D.L."/>
            <person name="Alikhan N.F."/>
            <person name="Baker D."/>
            <person name="Gharbi K."/>
            <person name="Hall N."/>
            <person name="Watson M."/>
            <person name="Adriaenssens E.M."/>
            <person name="Foster-Nyarko E."/>
            <person name="Jarju S."/>
            <person name="Secka A."/>
            <person name="Antonio M."/>
            <person name="Oren A."/>
            <person name="Chaudhuri R.R."/>
            <person name="La Ragione R."/>
            <person name="Hildebrand F."/>
            <person name="Pallen M.J."/>
        </authorList>
    </citation>
    <scope>NUCLEOTIDE SEQUENCE</scope>
    <source>
        <strain evidence="2">CHK191-8634</strain>
    </source>
</reference>
<dbReference type="Pfam" id="PF13302">
    <property type="entry name" value="Acetyltransf_3"/>
    <property type="match status" value="1"/>
</dbReference>
<dbReference type="PROSITE" id="PS51186">
    <property type="entry name" value="GNAT"/>
    <property type="match status" value="1"/>
</dbReference>
<accession>A0A9D1IVE8</accession>
<dbReference type="PANTHER" id="PTHR43792:SF1">
    <property type="entry name" value="N-ACETYLTRANSFERASE DOMAIN-CONTAINING PROTEIN"/>
    <property type="match status" value="1"/>
</dbReference>
<dbReference type="PANTHER" id="PTHR43792">
    <property type="entry name" value="GNAT FAMILY, PUTATIVE (AFU_ORTHOLOGUE AFUA_3G00765)-RELATED-RELATED"/>
    <property type="match status" value="1"/>
</dbReference>
<feature type="domain" description="N-acetyltransferase" evidence="1">
    <location>
        <begin position="12"/>
        <end position="167"/>
    </location>
</feature>
<evidence type="ECO:0000313" key="3">
    <source>
        <dbReference type="Proteomes" id="UP000824073"/>
    </source>
</evidence>
<dbReference type="GO" id="GO:0016747">
    <property type="term" value="F:acyltransferase activity, transferring groups other than amino-acyl groups"/>
    <property type="evidence" value="ECO:0007669"/>
    <property type="project" value="InterPro"/>
</dbReference>
<comment type="caution">
    <text evidence="2">The sequence shown here is derived from an EMBL/GenBank/DDBJ whole genome shotgun (WGS) entry which is preliminary data.</text>
</comment>
<gene>
    <name evidence="2" type="ORF">IAB67_06055</name>
</gene>
<organism evidence="2 3">
    <name type="scientific">Candidatus Ventrousia excrementavium</name>
    <dbReference type="NCBI Taxonomy" id="2840961"/>
    <lineage>
        <taxon>Bacteria</taxon>
        <taxon>Bacillati</taxon>
        <taxon>Bacillota</taxon>
        <taxon>Clostridia</taxon>
        <taxon>Eubacteriales</taxon>
        <taxon>Clostridiaceae</taxon>
        <taxon>Clostridiaceae incertae sedis</taxon>
        <taxon>Candidatus Ventrousia</taxon>
    </lineage>
</organism>
<dbReference type="SUPFAM" id="SSF55729">
    <property type="entry name" value="Acyl-CoA N-acyltransferases (Nat)"/>
    <property type="match status" value="1"/>
</dbReference>
<dbReference type="InterPro" id="IPR000182">
    <property type="entry name" value="GNAT_dom"/>
</dbReference>
<dbReference type="EMBL" id="DVMR01000049">
    <property type="protein sequence ID" value="HIU43845.1"/>
    <property type="molecule type" value="Genomic_DNA"/>
</dbReference>
<dbReference type="InterPro" id="IPR016181">
    <property type="entry name" value="Acyl_CoA_acyltransferase"/>
</dbReference>
<sequence length="192" mass="22060">MPLCPVLTTERLILRPFTANDIDAIFTLYSDEETNTFLPWFPIKTRQEAEDLFARRYAAPPPDGGYRYAVCLRTDDIPIGYVHLSESDSRDLGYGLRSDCWGRGIAAEAAAAVICQAQKDGIPFVTATHDVRNPASGRVMQKLGLRYCYSYVEQWQPKNIPVTFRLYQRNLDGCEKRMYTKYWEQSAIHYVE</sequence>
<reference evidence="2" key="1">
    <citation type="submission" date="2020-10" db="EMBL/GenBank/DDBJ databases">
        <authorList>
            <person name="Gilroy R."/>
        </authorList>
    </citation>
    <scope>NUCLEOTIDE SEQUENCE</scope>
    <source>
        <strain evidence="2">CHK191-8634</strain>
    </source>
</reference>